<evidence type="ECO:0000313" key="4">
    <source>
        <dbReference type="Proteomes" id="UP000201613"/>
    </source>
</evidence>
<dbReference type="OrthoDB" id="7161641at2"/>
<keyword evidence="4" id="KW-1185">Reference proteome</keyword>
<feature type="transmembrane region" description="Helical" evidence="2">
    <location>
        <begin position="71"/>
        <end position="91"/>
    </location>
</feature>
<accession>A0A238LE59</accession>
<feature type="region of interest" description="Disordered" evidence="1">
    <location>
        <begin position="1"/>
        <end position="51"/>
    </location>
</feature>
<keyword evidence="2" id="KW-0812">Transmembrane</keyword>
<dbReference type="EMBL" id="FXZK01000003">
    <property type="protein sequence ID" value="SMY07908.1"/>
    <property type="molecule type" value="Genomic_DNA"/>
</dbReference>
<dbReference type="Proteomes" id="UP000201613">
    <property type="component" value="Unassembled WGS sequence"/>
</dbReference>
<protein>
    <submittedName>
        <fullName evidence="3">Uncharacterized protein</fullName>
    </submittedName>
</protein>
<reference evidence="3 4" key="1">
    <citation type="submission" date="2017-05" db="EMBL/GenBank/DDBJ databases">
        <authorList>
            <person name="Song R."/>
            <person name="Chenine A.L."/>
            <person name="Ruprecht R.M."/>
        </authorList>
    </citation>
    <scope>NUCLEOTIDE SEQUENCE [LARGE SCALE GENOMIC DNA]</scope>
    <source>
        <strain evidence="3 4">CECT 8899</strain>
    </source>
</reference>
<organism evidence="3 4">
    <name type="scientific">Flavimaricola marinus</name>
    <dbReference type="NCBI Taxonomy" id="1819565"/>
    <lineage>
        <taxon>Bacteria</taxon>
        <taxon>Pseudomonadati</taxon>
        <taxon>Pseudomonadota</taxon>
        <taxon>Alphaproteobacteria</taxon>
        <taxon>Rhodobacterales</taxon>
        <taxon>Paracoccaceae</taxon>
        <taxon>Flavimaricola</taxon>
    </lineage>
</organism>
<keyword evidence="2" id="KW-1133">Transmembrane helix</keyword>
<evidence type="ECO:0000256" key="2">
    <source>
        <dbReference type="SAM" id="Phobius"/>
    </source>
</evidence>
<name>A0A238LE59_9RHOB</name>
<evidence type="ECO:0000313" key="3">
    <source>
        <dbReference type="EMBL" id="SMY07908.1"/>
    </source>
</evidence>
<sequence length="1156" mass="120974">MTEAEPPAEQDPPGSNTPDTGAKTDDVSASTPPVEPSAVAPAAPPQVPPAASARRGGRISWYMLFHTVRGLFLLSLIPVIFLALAPVLLIGQEITAPTWVKTRVEQQAARVLNGGAITFGSITVEVGRDLHPVIRMTQTEMRDAEGDVLARVPVIDVAVSPRGLVFLQEMLPQRITLTGAQIALRRASDGSVAIAFEASAPAAGQADSLTALLETIDRTFDAPALAALESVRAEGLIVNYEDLRAGRAWTVDGGTLLLAISKDETALNGDFALLAGRDFVTEIGLEVTSARDSQAASIAIQVTDALAPDIASQSPALSWLGLLDARLSAQLVGSLEPDGEVGELEARLDIAGGVLQPERGARPVAFEGARAVLGYDPGLDRIRFDEVSVISEWGRVSANGQAYLRELTDGWPEALIGQFTLTDILLDPPDVYDAPVRLASAGVDFRLRLAPFALDVGAFHIIDVPPVTLASADTAVAQSLTDAATAARIDGHARVTAGSDGWRVALDAGVDRIDIARVLALWPTAFKPGTRRWFVNNVRRATMSDVTAGLRIEPGQERPVIAMTQAFSDAEVRVLRHLPPVRAASGSVAIQNNALTVMLDQGRMAAPQGGTVGLAGSVFRIPDSRIRQPPATLHLETQSTITAALSILDQPPWSFISKAGREVTMAQGRARASADVQFRLRPREDGDRVLFDVTADLTEVRSDVLVPGRTLAASALRLSVDPEGLEITGPMRLGRVPGDVTFRTGFGPDQSGSATVTGEIELSERFIDEFGIGLPPGMVTGAGRGQIDLALGGGPPRFSLTSNLSGIRVSIPSLGYTKPQGSTGRFEISGQLGEVPRVDRVALDAAGLDAVGQITLSPSGGLDRAEFSRVRLGGWLNSPATLVGRRPNRPPEVRVSGGTLDLRRAQFGGSGGEGGPMTVSLSRLQVTEGIALTGFRGEFSGAGGFNGSFTAQVNGGAEIRGSVAPGGGGTAVRIVSNNAGAVISSAGWLENGVGGTLDATLTPAGAEGVYDGRARIANIRVRDAPALAQLIDAISVVGLLQQLDGQGLSFTNVDAAFRILPDRISVSQASAVGPGLGISLDGTYTQADRRMDFRGVISPLYLLNGVGAVLTRPGEGLFGFNYTLRGPVGSPSVQVNPLSILTPGMFREIFRAPPPG</sequence>
<keyword evidence="2" id="KW-0472">Membrane</keyword>
<gene>
    <name evidence="3" type="ORF">LOM8899_02053</name>
</gene>
<feature type="compositionally biased region" description="Low complexity" evidence="1">
    <location>
        <begin position="27"/>
        <end position="41"/>
    </location>
</feature>
<evidence type="ECO:0000256" key="1">
    <source>
        <dbReference type="SAM" id="MobiDB-lite"/>
    </source>
</evidence>
<proteinExistence type="predicted"/>
<dbReference type="AlphaFoldDB" id="A0A238LE59"/>